<dbReference type="EMBL" id="PZZP01000007">
    <property type="protein sequence ID" value="PTM51933.1"/>
    <property type="molecule type" value="Genomic_DNA"/>
</dbReference>
<accession>A0A2T4YYW6</accession>
<evidence type="ECO:0000313" key="1">
    <source>
        <dbReference type="EMBL" id="PTM51933.1"/>
    </source>
</evidence>
<dbReference type="OrthoDB" id="9791488at2"/>
<keyword evidence="2" id="KW-1185">Reference proteome</keyword>
<organism evidence="1 2">
    <name type="scientific">Desmospora activa DSM 45169</name>
    <dbReference type="NCBI Taxonomy" id="1121389"/>
    <lineage>
        <taxon>Bacteria</taxon>
        <taxon>Bacillati</taxon>
        <taxon>Bacillota</taxon>
        <taxon>Bacilli</taxon>
        <taxon>Bacillales</taxon>
        <taxon>Thermoactinomycetaceae</taxon>
        <taxon>Desmospora</taxon>
    </lineage>
</organism>
<sequence>MSIDHTMTEESIVCPHCGHTEDGAIDPESLSELGDSGEIKCDNCEKEFRFYVSQVVRYFDTEKMEEETVNDGL</sequence>
<dbReference type="AlphaFoldDB" id="A0A2T4YYW6"/>
<proteinExistence type="predicted"/>
<protein>
    <submittedName>
        <fullName evidence="1">Uncharacterized protein</fullName>
    </submittedName>
</protein>
<comment type="caution">
    <text evidence="1">The sequence shown here is derived from an EMBL/GenBank/DDBJ whole genome shotgun (WGS) entry which is preliminary data.</text>
</comment>
<dbReference type="RefSeq" id="WP_107728711.1">
    <property type="nucleotide sequence ID" value="NZ_PZZP01000007.1"/>
</dbReference>
<dbReference type="Proteomes" id="UP000241639">
    <property type="component" value="Unassembled WGS sequence"/>
</dbReference>
<name>A0A2T4YYW6_9BACL</name>
<reference evidence="1 2" key="1">
    <citation type="submission" date="2018-04" db="EMBL/GenBank/DDBJ databases">
        <title>Genomic Encyclopedia of Archaeal and Bacterial Type Strains, Phase II (KMG-II): from individual species to whole genera.</title>
        <authorList>
            <person name="Goeker M."/>
        </authorList>
    </citation>
    <scope>NUCLEOTIDE SEQUENCE [LARGE SCALE GENOMIC DNA]</scope>
    <source>
        <strain evidence="1 2">DSM 45169</strain>
    </source>
</reference>
<gene>
    <name evidence="1" type="ORF">C8J48_3757</name>
</gene>
<evidence type="ECO:0000313" key="2">
    <source>
        <dbReference type="Proteomes" id="UP000241639"/>
    </source>
</evidence>